<dbReference type="Proteomes" id="UP000799118">
    <property type="component" value="Unassembled WGS sequence"/>
</dbReference>
<dbReference type="OrthoDB" id="3016285at2759"/>
<dbReference type="EMBL" id="ML769440">
    <property type="protein sequence ID" value="KAE9401933.1"/>
    <property type="molecule type" value="Genomic_DNA"/>
</dbReference>
<evidence type="ECO:0000256" key="1">
    <source>
        <dbReference type="SAM" id="Phobius"/>
    </source>
</evidence>
<accession>A0A6A4HVK3</accession>
<feature type="transmembrane region" description="Helical" evidence="1">
    <location>
        <begin position="72"/>
        <end position="101"/>
    </location>
</feature>
<organism evidence="2 3">
    <name type="scientific">Gymnopus androsaceus JB14</name>
    <dbReference type="NCBI Taxonomy" id="1447944"/>
    <lineage>
        <taxon>Eukaryota</taxon>
        <taxon>Fungi</taxon>
        <taxon>Dikarya</taxon>
        <taxon>Basidiomycota</taxon>
        <taxon>Agaricomycotina</taxon>
        <taxon>Agaricomycetes</taxon>
        <taxon>Agaricomycetidae</taxon>
        <taxon>Agaricales</taxon>
        <taxon>Marasmiineae</taxon>
        <taxon>Omphalotaceae</taxon>
        <taxon>Gymnopus</taxon>
    </lineage>
</organism>
<reference evidence="2" key="1">
    <citation type="journal article" date="2019" name="Environ. Microbiol.">
        <title>Fungal ecological strategies reflected in gene transcription - a case study of two litter decomposers.</title>
        <authorList>
            <person name="Barbi F."/>
            <person name="Kohler A."/>
            <person name="Barry K."/>
            <person name="Baskaran P."/>
            <person name="Daum C."/>
            <person name="Fauchery L."/>
            <person name="Ihrmark K."/>
            <person name="Kuo A."/>
            <person name="LaButti K."/>
            <person name="Lipzen A."/>
            <person name="Morin E."/>
            <person name="Grigoriev I.V."/>
            <person name="Henrissat B."/>
            <person name="Lindahl B."/>
            <person name="Martin F."/>
        </authorList>
    </citation>
    <scope>NUCLEOTIDE SEQUENCE</scope>
    <source>
        <strain evidence="2">JB14</strain>
    </source>
</reference>
<keyword evidence="1" id="KW-0812">Transmembrane</keyword>
<name>A0A6A4HVK3_9AGAR</name>
<protein>
    <submittedName>
        <fullName evidence="2">Uncharacterized protein</fullName>
    </submittedName>
</protein>
<keyword evidence="3" id="KW-1185">Reference proteome</keyword>
<proteinExistence type="predicted"/>
<evidence type="ECO:0000313" key="3">
    <source>
        <dbReference type="Proteomes" id="UP000799118"/>
    </source>
</evidence>
<keyword evidence="1" id="KW-1133">Transmembrane helix</keyword>
<feature type="transmembrane region" description="Helical" evidence="1">
    <location>
        <begin position="29"/>
        <end position="51"/>
    </location>
</feature>
<sequence length="103" mass="11382">MLGNIVVNLVSTGFQAQQMTLTNPLSLNFASLFISLGVNVIATMLIGLKLWNHYHATRSYISYKRLPTIRIMLLLIESGALFAIAQVSNLPALSLLISLIFDF</sequence>
<dbReference type="AlphaFoldDB" id="A0A6A4HVK3"/>
<keyword evidence="1" id="KW-0472">Membrane</keyword>
<gene>
    <name evidence="2" type="ORF">BT96DRAFT_573175</name>
</gene>
<evidence type="ECO:0000313" key="2">
    <source>
        <dbReference type="EMBL" id="KAE9401933.1"/>
    </source>
</evidence>